<dbReference type="HOGENOM" id="CLU_067287_5_1_0"/>
<evidence type="ECO:0000256" key="3">
    <source>
        <dbReference type="ARBA" id="ARBA00023163"/>
    </source>
</evidence>
<dbReference type="CDD" id="cd09893">
    <property type="entry name" value="NGN_SP_TaA"/>
    <property type="match status" value="1"/>
</dbReference>
<evidence type="ECO:0000256" key="1">
    <source>
        <dbReference type="ARBA" id="ARBA00022814"/>
    </source>
</evidence>
<name>Q01XJ6_SOLUE</name>
<dbReference type="FunCoup" id="Q01XJ6">
    <property type="interactions" value="13"/>
</dbReference>
<dbReference type="SMART" id="SM00738">
    <property type="entry name" value="NGN"/>
    <property type="match status" value="1"/>
</dbReference>
<dbReference type="InterPro" id="IPR006645">
    <property type="entry name" value="NGN-like_dom"/>
</dbReference>
<dbReference type="EMBL" id="CP000473">
    <property type="protein sequence ID" value="ABJ85619.1"/>
    <property type="molecule type" value="Genomic_DNA"/>
</dbReference>
<sequence>MHPPQAFLGESAIAEPALPWFAVKVRSNFEKKSADILREKGYQEFAPSYPSRRYWSDRVKVIDQPLFPGYVFCRFHPNHFLPVLQTAGVVQIVGFGGKLAPVDEVELASLRTLMNSSLPISQREFLHVGRKVLIRRGPLAGVEGILEEIRKGYRIVVSISLLQRSVTAEIDANWVTTVQ</sequence>
<dbReference type="InParanoid" id="Q01XJ6"/>
<dbReference type="KEGG" id="sus:Acid_4660"/>
<dbReference type="GO" id="GO:0031564">
    <property type="term" value="P:transcription antitermination"/>
    <property type="evidence" value="ECO:0007669"/>
    <property type="project" value="UniProtKB-KW"/>
</dbReference>
<dbReference type="STRING" id="234267.Acid_4660"/>
<dbReference type="AlphaFoldDB" id="Q01XJ6"/>
<dbReference type="PANTHER" id="PTHR30265:SF4">
    <property type="entry name" value="KOW MOTIF FAMILY PROTEIN, EXPRESSED"/>
    <property type="match status" value="1"/>
</dbReference>
<gene>
    <name evidence="5" type="ordered locus">Acid_4660</name>
</gene>
<dbReference type="InterPro" id="IPR008991">
    <property type="entry name" value="Translation_prot_SH3-like_sf"/>
</dbReference>
<keyword evidence="2" id="KW-0805">Transcription regulation</keyword>
<reference evidence="5" key="1">
    <citation type="submission" date="2006-10" db="EMBL/GenBank/DDBJ databases">
        <title>Complete sequence of Solibacter usitatus Ellin6076.</title>
        <authorList>
            <consortium name="US DOE Joint Genome Institute"/>
            <person name="Copeland A."/>
            <person name="Lucas S."/>
            <person name="Lapidus A."/>
            <person name="Barry K."/>
            <person name="Detter J.C."/>
            <person name="Glavina del Rio T."/>
            <person name="Hammon N."/>
            <person name="Israni S."/>
            <person name="Dalin E."/>
            <person name="Tice H."/>
            <person name="Pitluck S."/>
            <person name="Thompson L.S."/>
            <person name="Brettin T."/>
            <person name="Bruce D."/>
            <person name="Han C."/>
            <person name="Tapia R."/>
            <person name="Gilna P."/>
            <person name="Schmutz J."/>
            <person name="Larimer F."/>
            <person name="Land M."/>
            <person name="Hauser L."/>
            <person name="Kyrpides N."/>
            <person name="Mikhailova N."/>
            <person name="Janssen P.H."/>
            <person name="Kuske C.R."/>
            <person name="Richardson P."/>
        </authorList>
    </citation>
    <scope>NUCLEOTIDE SEQUENCE</scope>
    <source>
        <strain evidence="5">Ellin6076</strain>
    </source>
</reference>
<keyword evidence="1" id="KW-0889">Transcription antitermination</keyword>
<keyword evidence="3" id="KW-0804">Transcription</keyword>
<protein>
    <submittedName>
        <fullName evidence="5">NusG antitermination factor</fullName>
    </submittedName>
</protein>
<dbReference type="SUPFAM" id="SSF82679">
    <property type="entry name" value="N-utilization substance G protein NusG, N-terminal domain"/>
    <property type="match status" value="1"/>
</dbReference>
<feature type="domain" description="NusG-like N-terminal" evidence="4">
    <location>
        <begin position="20"/>
        <end position="114"/>
    </location>
</feature>
<evidence type="ECO:0000256" key="2">
    <source>
        <dbReference type="ARBA" id="ARBA00023015"/>
    </source>
</evidence>
<dbReference type="Gene3D" id="3.30.70.940">
    <property type="entry name" value="NusG, N-terminal domain"/>
    <property type="match status" value="1"/>
</dbReference>
<accession>Q01XJ6</accession>
<dbReference type="SUPFAM" id="SSF50104">
    <property type="entry name" value="Translation proteins SH3-like domain"/>
    <property type="match status" value="1"/>
</dbReference>
<evidence type="ECO:0000259" key="4">
    <source>
        <dbReference type="SMART" id="SM00738"/>
    </source>
</evidence>
<dbReference type="NCBIfam" id="NF033644">
    <property type="entry name" value="antiterm_UpxY"/>
    <property type="match status" value="1"/>
</dbReference>
<proteinExistence type="predicted"/>
<dbReference type="Pfam" id="PF02357">
    <property type="entry name" value="NusG"/>
    <property type="match status" value="1"/>
</dbReference>
<organism evidence="5">
    <name type="scientific">Solibacter usitatus (strain Ellin6076)</name>
    <dbReference type="NCBI Taxonomy" id="234267"/>
    <lineage>
        <taxon>Bacteria</taxon>
        <taxon>Pseudomonadati</taxon>
        <taxon>Acidobacteriota</taxon>
        <taxon>Terriglobia</taxon>
        <taxon>Bryobacterales</taxon>
        <taxon>Solibacteraceae</taxon>
        <taxon>Candidatus Solibacter</taxon>
    </lineage>
</organism>
<dbReference type="eggNOG" id="COG0250">
    <property type="taxonomic scope" value="Bacteria"/>
</dbReference>
<dbReference type="GO" id="GO:0006354">
    <property type="term" value="P:DNA-templated transcription elongation"/>
    <property type="evidence" value="ECO:0007669"/>
    <property type="project" value="InterPro"/>
</dbReference>
<evidence type="ECO:0000313" key="5">
    <source>
        <dbReference type="EMBL" id="ABJ85619.1"/>
    </source>
</evidence>
<dbReference type="PANTHER" id="PTHR30265">
    <property type="entry name" value="RHO-INTERACTING TRANSCRIPTION TERMINATION FACTOR NUSG"/>
    <property type="match status" value="1"/>
</dbReference>
<dbReference type="InterPro" id="IPR043425">
    <property type="entry name" value="NusG-like"/>
</dbReference>
<dbReference type="InterPro" id="IPR036735">
    <property type="entry name" value="NGN_dom_sf"/>
</dbReference>